<accession>A0A1I1L848</accession>
<dbReference type="Pfam" id="PF23426">
    <property type="entry name" value="DUF7114"/>
    <property type="match status" value="2"/>
</dbReference>
<dbReference type="EMBL" id="FOKW01000013">
    <property type="protein sequence ID" value="SFC65740.1"/>
    <property type="molecule type" value="Genomic_DNA"/>
</dbReference>
<sequence>METADNCRRAAFEAVADVEPPRLHTLVESVLDEASMVPGVLALESAAAVTTEANANAAANANAKANAKTSASAASTNGQPPLEQSDASTVGADDFDGIVTHAAGVQLIYEGLRLTRALAHDEPWTDPIGGPETETDADTEADLEILAADILVARGFYLLSRTEAANTAVRTVQSFGRDQTRREDLLDEAADDGDADTDVDTDANPSANPNADDRVERAAELDANLERDVLELAVRTGAAAAGEAPPPRLLSVADDIATQVGTSFPPVEECFEGPDTPISDCSLEDHTTDRATSATDP</sequence>
<feature type="region of interest" description="Disordered" evidence="1">
    <location>
        <begin position="70"/>
        <end position="89"/>
    </location>
</feature>
<evidence type="ECO:0000313" key="2">
    <source>
        <dbReference type="EMBL" id="SFC65740.1"/>
    </source>
</evidence>
<organism evidence="2 3">
    <name type="scientific">Natronobacterium haloterrestre</name>
    <name type="common">Halobiforma haloterrestris</name>
    <dbReference type="NCBI Taxonomy" id="148448"/>
    <lineage>
        <taxon>Archaea</taxon>
        <taxon>Methanobacteriati</taxon>
        <taxon>Methanobacteriota</taxon>
        <taxon>Stenosarchaea group</taxon>
        <taxon>Halobacteria</taxon>
        <taxon>Halobacteriales</taxon>
        <taxon>Natrialbaceae</taxon>
        <taxon>Natronobacterium</taxon>
    </lineage>
</organism>
<evidence type="ECO:0000313" key="3">
    <source>
        <dbReference type="Proteomes" id="UP000199161"/>
    </source>
</evidence>
<feature type="compositionally biased region" description="Acidic residues" evidence="1">
    <location>
        <begin position="187"/>
        <end position="201"/>
    </location>
</feature>
<evidence type="ECO:0000256" key="1">
    <source>
        <dbReference type="SAM" id="MobiDB-lite"/>
    </source>
</evidence>
<dbReference type="RefSeq" id="WP_089789677.1">
    <property type="nucleotide sequence ID" value="NZ_FOKW01000013.1"/>
</dbReference>
<feature type="region of interest" description="Disordered" evidence="1">
    <location>
        <begin position="187"/>
        <end position="214"/>
    </location>
</feature>
<dbReference type="OrthoDB" id="312988at2157"/>
<proteinExistence type="predicted"/>
<protein>
    <submittedName>
        <fullName evidence="2">Uncharacterized protein</fullName>
    </submittedName>
</protein>
<dbReference type="InterPro" id="IPR055538">
    <property type="entry name" value="DUF7114"/>
</dbReference>
<name>A0A1I1L848_NATHA</name>
<keyword evidence="3" id="KW-1185">Reference proteome</keyword>
<reference evidence="3" key="1">
    <citation type="submission" date="2016-10" db="EMBL/GenBank/DDBJ databases">
        <authorList>
            <person name="Varghese N."/>
            <person name="Submissions S."/>
        </authorList>
    </citation>
    <scope>NUCLEOTIDE SEQUENCE [LARGE SCALE GENOMIC DNA]</scope>
    <source>
        <strain evidence="3">DSM 13078</strain>
    </source>
</reference>
<gene>
    <name evidence="2" type="ORF">SAMN05444422_11370</name>
</gene>
<feature type="region of interest" description="Disordered" evidence="1">
    <location>
        <begin position="264"/>
        <end position="297"/>
    </location>
</feature>
<dbReference type="AlphaFoldDB" id="A0A1I1L848"/>
<dbReference type="Proteomes" id="UP000199161">
    <property type="component" value="Unassembled WGS sequence"/>
</dbReference>